<protein>
    <submittedName>
        <fullName evidence="5">FadR/GntR family transcriptional regulator</fullName>
    </submittedName>
</protein>
<dbReference type="InterPro" id="IPR011711">
    <property type="entry name" value="GntR_C"/>
</dbReference>
<evidence type="ECO:0000256" key="3">
    <source>
        <dbReference type="ARBA" id="ARBA00023163"/>
    </source>
</evidence>
<accession>A0ABP7D138</accession>
<evidence type="ECO:0000313" key="6">
    <source>
        <dbReference type="Proteomes" id="UP001500752"/>
    </source>
</evidence>
<dbReference type="SUPFAM" id="SSF48008">
    <property type="entry name" value="GntR ligand-binding domain-like"/>
    <property type="match status" value="1"/>
</dbReference>
<evidence type="ECO:0000313" key="5">
    <source>
        <dbReference type="EMBL" id="GAA3698388.1"/>
    </source>
</evidence>
<keyword evidence="6" id="KW-1185">Reference proteome</keyword>
<dbReference type="SUPFAM" id="SSF46785">
    <property type="entry name" value="Winged helix' DNA-binding domain"/>
    <property type="match status" value="1"/>
</dbReference>
<reference evidence="6" key="1">
    <citation type="journal article" date="2019" name="Int. J. Syst. Evol. Microbiol.">
        <title>The Global Catalogue of Microorganisms (GCM) 10K type strain sequencing project: providing services to taxonomists for standard genome sequencing and annotation.</title>
        <authorList>
            <consortium name="The Broad Institute Genomics Platform"/>
            <consortium name="The Broad Institute Genome Sequencing Center for Infectious Disease"/>
            <person name="Wu L."/>
            <person name="Ma J."/>
        </authorList>
    </citation>
    <scope>NUCLEOTIDE SEQUENCE [LARGE SCALE GENOMIC DNA]</scope>
    <source>
        <strain evidence="6">JCM 30742</strain>
    </source>
</reference>
<dbReference type="PROSITE" id="PS50949">
    <property type="entry name" value="HTH_GNTR"/>
    <property type="match status" value="1"/>
</dbReference>
<dbReference type="EMBL" id="BAABEO010000026">
    <property type="protein sequence ID" value="GAA3698388.1"/>
    <property type="molecule type" value="Genomic_DNA"/>
</dbReference>
<organism evidence="5 6">
    <name type="scientific">Arthrobacter ginkgonis</name>
    <dbReference type="NCBI Taxonomy" id="1630594"/>
    <lineage>
        <taxon>Bacteria</taxon>
        <taxon>Bacillati</taxon>
        <taxon>Actinomycetota</taxon>
        <taxon>Actinomycetes</taxon>
        <taxon>Micrococcales</taxon>
        <taxon>Micrococcaceae</taxon>
        <taxon>Arthrobacter</taxon>
    </lineage>
</organism>
<dbReference type="Gene3D" id="1.20.120.530">
    <property type="entry name" value="GntR ligand-binding domain-like"/>
    <property type="match status" value="1"/>
</dbReference>
<dbReference type="Pfam" id="PF07729">
    <property type="entry name" value="FCD"/>
    <property type="match status" value="1"/>
</dbReference>
<feature type="domain" description="HTH gntR-type" evidence="4">
    <location>
        <begin position="1"/>
        <end position="67"/>
    </location>
</feature>
<dbReference type="SMART" id="SM00345">
    <property type="entry name" value="HTH_GNTR"/>
    <property type="match status" value="1"/>
</dbReference>
<sequence length="233" mass="26047">MPEIVAEQMQEFILAGNLQPGDKMPTEPELAEKYDVSRQVVREAARLLDQRGLVEIRAGRGMTVSKLGTEGVADIYRLLLRFQPENFSELMEVRKILEPGIARLAAQRRTEEDIKEMKAILDEAASSLDDFDKCLALDLAFHHKVSECTKNGLLSRLAEPVNSALREVYREQSAYLASQPRTQDEHRNILEAIERSDPEAAVAATDWHLLRIVDEGGELVPGDPSHSHSAPLP</sequence>
<name>A0ABP7D138_9MICC</name>
<dbReference type="SMART" id="SM00895">
    <property type="entry name" value="FCD"/>
    <property type="match status" value="1"/>
</dbReference>
<evidence type="ECO:0000259" key="4">
    <source>
        <dbReference type="PROSITE" id="PS50949"/>
    </source>
</evidence>
<proteinExistence type="predicted"/>
<dbReference type="InterPro" id="IPR036390">
    <property type="entry name" value="WH_DNA-bd_sf"/>
</dbReference>
<keyword evidence="2" id="KW-0238">DNA-binding</keyword>
<dbReference type="Proteomes" id="UP001500752">
    <property type="component" value="Unassembled WGS sequence"/>
</dbReference>
<dbReference type="PRINTS" id="PR00035">
    <property type="entry name" value="HTHGNTR"/>
</dbReference>
<dbReference type="InterPro" id="IPR036388">
    <property type="entry name" value="WH-like_DNA-bd_sf"/>
</dbReference>
<dbReference type="PANTHER" id="PTHR43537">
    <property type="entry name" value="TRANSCRIPTIONAL REGULATOR, GNTR FAMILY"/>
    <property type="match status" value="1"/>
</dbReference>
<dbReference type="CDD" id="cd07377">
    <property type="entry name" value="WHTH_GntR"/>
    <property type="match status" value="1"/>
</dbReference>
<evidence type="ECO:0000256" key="2">
    <source>
        <dbReference type="ARBA" id="ARBA00023125"/>
    </source>
</evidence>
<gene>
    <name evidence="5" type="ORF">GCM10023081_39130</name>
</gene>
<dbReference type="PANTHER" id="PTHR43537:SF5">
    <property type="entry name" value="UXU OPERON TRANSCRIPTIONAL REGULATOR"/>
    <property type="match status" value="1"/>
</dbReference>
<comment type="caution">
    <text evidence="5">The sequence shown here is derived from an EMBL/GenBank/DDBJ whole genome shotgun (WGS) entry which is preliminary data.</text>
</comment>
<dbReference type="Gene3D" id="1.10.10.10">
    <property type="entry name" value="Winged helix-like DNA-binding domain superfamily/Winged helix DNA-binding domain"/>
    <property type="match status" value="1"/>
</dbReference>
<evidence type="ECO:0000256" key="1">
    <source>
        <dbReference type="ARBA" id="ARBA00023015"/>
    </source>
</evidence>
<keyword evidence="1" id="KW-0805">Transcription regulation</keyword>
<dbReference type="InterPro" id="IPR000524">
    <property type="entry name" value="Tscrpt_reg_HTH_GntR"/>
</dbReference>
<dbReference type="InterPro" id="IPR008920">
    <property type="entry name" value="TF_FadR/GntR_C"/>
</dbReference>
<dbReference type="Pfam" id="PF00392">
    <property type="entry name" value="GntR"/>
    <property type="match status" value="1"/>
</dbReference>
<keyword evidence="3" id="KW-0804">Transcription</keyword>